<evidence type="ECO:0000313" key="7">
    <source>
        <dbReference type="EMBL" id="AWB28632.1"/>
    </source>
</evidence>
<dbReference type="Pfam" id="PF00266">
    <property type="entry name" value="Aminotran_5"/>
    <property type="match status" value="1"/>
</dbReference>
<dbReference type="AlphaFoldDB" id="A0A2R4X4A4"/>
<dbReference type="PANTHER" id="PTHR21152">
    <property type="entry name" value="AMINOTRANSFERASE CLASS V"/>
    <property type="match status" value="1"/>
</dbReference>
<evidence type="ECO:0000256" key="4">
    <source>
        <dbReference type="RuleBase" id="RU004075"/>
    </source>
</evidence>
<evidence type="ECO:0000256" key="1">
    <source>
        <dbReference type="ARBA" id="ARBA00001933"/>
    </source>
</evidence>
<organism evidence="7 8">
    <name type="scientific">Halococcoides cellulosivorans</name>
    <dbReference type="NCBI Taxonomy" id="1679096"/>
    <lineage>
        <taxon>Archaea</taxon>
        <taxon>Methanobacteriati</taxon>
        <taxon>Methanobacteriota</taxon>
        <taxon>Stenosarchaea group</taxon>
        <taxon>Halobacteria</taxon>
        <taxon>Halobacteriales</taxon>
        <taxon>Haloarculaceae</taxon>
        <taxon>Halococcoides</taxon>
    </lineage>
</organism>
<dbReference type="PROSITE" id="PS00595">
    <property type="entry name" value="AA_TRANSFER_CLASS_5"/>
    <property type="match status" value="1"/>
</dbReference>
<comment type="similarity">
    <text evidence="2 4">Belongs to the class-V pyridoxal-phosphate-dependent aminotransferase family.</text>
</comment>
<comment type="cofactor">
    <cofactor evidence="1 5">
        <name>pyridoxal 5'-phosphate</name>
        <dbReference type="ChEBI" id="CHEBI:597326"/>
    </cofactor>
</comment>
<dbReference type="GeneID" id="36511745"/>
<evidence type="ECO:0000256" key="5">
    <source>
        <dbReference type="RuleBase" id="RU004504"/>
    </source>
</evidence>
<dbReference type="SUPFAM" id="SSF53383">
    <property type="entry name" value="PLP-dependent transferases"/>
    <property type="match status" value="1"/>
</dbReference>
<dbReference type="GO" id="GO:0008453">
    <property type="term" value="F:alanine-glyoxylate transaminase activity"/>
    <property type="evidence" value="ECO:0007669"/>
    <property type="project" value="TreeGrafter"/>
</dbReference>
<dbReference type="InterPro" id="IPR015424">
    <property type="entry name" value="PyrdxlP-dep_Trfase"/>
</dbReference>
<evidence type="ECO:0000256" key="2">
    <source>
        <dbReference type="ARBA" id="ARBA00009236"/>
    </source>
</evidence>
<evidence type="ECO:0000259" key="6">
    <source>
        <dbReference type="Pfam" id="PF00266"/>
    </source>
</evidence>
<dbReference type="InterPro" id="IPR024169">
    <property type="entry name" value="SP_NH2Trfase/AEP_transaminase"/>
</dbReference>
<feature type="domain" description="Aminotransferase class V" evidence="6">
    <location>
        <begin position="40"/>
        <end position="290"/>
    </location>
</feature>
<keyword evidence="7" id="KW-0808">Transferase</keyword>
<dbReference type="InterPro" id="IPR015422">
    <property type="entry name" value="PyrdxlP-dep_Trfase_small"/>
</dbReference>
<dbReference type="RefSeq" id="WP_108384080.1">
    <property type="nucleotide sequence ID" value="NZ_CP028858.1"/>
</dbReference>
<dbReference type="Gene3D" id="3.40.640.10">
    <property type="entry name" value="Type I PLP-dependent aspartate aminotransferase-like (Major domain)"/>
    <property type="match status" value="1"/>
</dbReference>
<proteinExistence type="inferred from homology"/>
<reference evidence="7 8" key="1">
    <citation type="submission" date="2018-04" db="EMBL/GenBank/DDBJ databases">
        <title>Halococcoides cellulosivorans gen. nov., sp. nov., an extremely halophilic cellulose-utilizing haloarchaeon from hypersaline lakes.</title>
        <authorList>
            <person name="Sorokin D.Y."/>
            <person name="Toshchakov S.V."/>
            <person name="Samarov N.I."/>
            <person name="Korzhenkov A."/>
            <person name="Kublanov I.V."/>
        </authorList>
    </citation>
    <scope>NUCLEOTIDE SEQUENCE [LARGE SCALE GENOMIC DNA]</scope>
    <source>
        <strain evidence="7 8">HArcel1</strain>
    </source>
</reference>
<gene>
    <name evidence="7" type="ORF">HARCEL1_04520</name>
</gene>
<dbReference type="KEGG" id="harc:HARCEL1_04520"/>
<protein>
    <submittedName>
        <fullName evidence="7">Aminotransferase</fullName>
    </submittedName>
</protein>
<accession>A0A2R4X4A4</accession>
<dbReference type="InterPro" id="IPR000192">
    <property type="entry name" value="Aminotrans_V_dom"/>
</dbReference>
<dbReference type="InterPro" id="IPR020578">
    <property type="entry name" value="Aminotrans_V_PyrdxlP_BS"/>
</dbReference>
<keyword evidence="8" id="KW-1185">Reference proteome</keyword>
<keyword evidence="7" id="KW-0032">Aminotransferase</keyword>
<dbReference type="InterPro" id="IPR015421">
    <property type="entry name" value="PyrdxlP-dep_Trfase_major"/>
</dbReference>
<dbReference type="PANTHER" id="PTHR21152:SF40">
    <property type="entry name" value="ALANINE--GLYOXYLATE AMINOTRANSFERASE"/>
    <property type="match status" value="1"/>
</dbReference>
<dbReference type="GO" id="GO:0004760">
    <property type="term" value="F:L-serine-pyruvate transaminase activity"/>
    <property type="evidence" value="ECO:0007669"/>
    <property type="project" value="TreeGrafter"/>
</dbReference>
<dbReference type="Proteomes" id="UP000244727">
    <property type="component" value="Chromosome"/>
</dbReference>
<dbReference type="GO" id="GO:0019265">
    <property type="term" value="P:glycine biosynthetic process, by transamination of glyoxylate"/>
    <property type="evidence" value="ECO:0007669"/>
    <property type="project" value="TreeGrafter"/>
</dbReference>
<evidence type="ECO:0000256" key="3">
    <source>
        <dbReference type="ARBA" id="ARBA00022898"/>
    </source>
</evidence>
<dbReference type="EMBL" id="CP028858">
    <property type="protein sequence ID" value="AWB28632.1"/>
    <property type="molecule type" value="Genomic_DNA"/>
</dbReference>
<dbReference type="PIRSF" id="PIRSF000524">
    <property type="entry name" value="SPT"/>
    <property type="match status" value="1"/>
</dbReference>
<keyword evidence="3" id="KW-0663">Pyridoxal phosphate</keyword>
<sequence>MTDRPHGQEYTDDYPEKTLYIPGPTEVREDVIEEMAQPMFGHRMDRMTDLYTTIVEDTREFLDTDNEVIILTGSGTEFWEASTLNLVDERILVPTCGSFSERHANVAERLGKEVDRLEYDWGEAIKPDDVREAIEATDNEYDVVASVMNESSTGVRNPIEAIGDVVAEYPDTYFVVDAVSALGGDFVDIDAHDIDVLFTSTQKAFAMPPGLAVCVVSDDAYDRERASDQASWYGGFQRCLDYYERKGQTHSTPAIPIMLAYHRQMKHMLEEGHHERDRRHREMTEYVHDWAREHFDLFAEEGYRSQTVSCIENTQGIDVAETIEQVSEEYDMVFSNGYGSQLGEETFRIGHMGEHDLDSIRALTDAIEDVAGL</sequence>
<name>A0A2R4X4A4_9EURY</name>
<evidence type="ECO:0000313" key="8">
    <source>
        <dbReference type="Proteomes" id="UP000244727"/>
    </source>
</evidence>
<dbReference type="Gene3D" id="3.90.1150.10">
    <property type="entry name" value="Aspartate Aminotransferase, domain 1"/>
    <property type="match status" value="1"/>
</dbReference>